<evidence type="ECO:0000256" key="5">
    <source>
        <dbReference type="ARBA" id="ARBA00022927"/>
    </source>
</evidence>
<evidence type="ECO:0000256" key="3">
    <source>
        <dbReference type="ARBA" id="ARBA00022475"/>
    </source>
</evidence>
<dbReference type="AlphaFoldDB" id="A0A542SQY5"/>
<gene>
    <name evidence="9" type="primary">secE</name>
    <name evidence="11" type="ORF">FB389_1734</name>
</gene>
<dbReference type="GO" id="GO:0065002">
    <property type="term" value="P:intracellular protein transmembrane transport"/>
    <property type="evidence" value="ECO:0007669"/>
    <property type="project" value="UniProtKB-UniRule"/>
</dbReference>
<evidence type="ECO:0000256" key="9">
    <source>
        <dbReference type="HAMAP-Rule" id="MF_00422"/>
    </source>
</evidence>
<keyword evidence="5 9" id="KW-0653">Protein transport</keyword>
<comment type="subunit">
    <text evidence="9">Component of the Sec protein translocase complex. Heterotrimer consisting of SecY, SecE and SecG subunits. The heterotrimers can form oligomers, although 1 heterotrimer is thought to be able to translocate proteins. Interacts with the ribosome. Interacts with SecDF, and other proteins may be involved. Interacts with SecA.</text>
</comment>
<dbReference type="NCBIfam" id="TIGR00964">
    <property type="entry name" value="secE_bact"/>
    <property type="match status" value="1"/>
</dbReference>
<dbReference type="GO" id="GO:0008320">
    <property type="term" value="F:protein transmembrane transporter activity"/>
    <property type="evidence" value="ECO:0007669"/>
    <property type="project" value="UniProtKB-UniRule"/>
</dbReference>
<dbReference type="Proteomes" id="UP000316181">
    <property type="component" value="Unassembled WGS sequence"/>
</dbReference>
<comment type="function">
    <text evidence="9">Essential subunit of the Sec protein translocation channel SecYEG. Clamps together the 2 halves of SecY. May contact the channel plug during translocation.</text>
</comment>
<keyword evidence="3 9" id="KW-1003">Cell membrane</keyword>
<keyword evidence="6 9" id="KW-1133">Transmembrane helix</keyword>
<protein>
    <recommendedName>
        <fullName evidence="9">Protein translocase subunit SecE</fullName>
    </recommendedName>
</protein>
<evidence type="ECO:0000256" key="2">
    <source>
        <dbReference type="ARBA" id="ARBA00022448"/>
    </source>
</evidence>
<dbReference type="InterPro" id="IPR038379">
    <property type="entry name" value="SecE_sf"/>
</dbReference>
<keyword evidence="7 9" id="KW-0811">Translocation</keyword>
<dbReference type="PANTHER" id="PTHR33910">
    <property type="entry name" value="PROTEIN TRANSLOCASE SUBUNIT SECE"/>
    <property type="match status" value="1"/>
</dbReference>
<feature type="compositionally biased region" description="Low complexity" evidence="10">
    <location>
        <begin position="13"/>
        <end position="30"/>
    </location>
</feature>
<keyword evidence="12" id="KW-1185">Reference proteome</keyword>
<feature type="region of interest" description="Disordered" evidence="10">
    <location>
        <begin position="1"/>
        <end position="33"/>
    </location>
</feature>
<evidence type="ECO:0000313" key="11">
    <source>
        <dbReference type="EMBL" id="TQK77022.1"/>
    </source>
</evidence>
<feature type="transmembrane region" description="Helical" evidence="9">
    <location>
        <begin position="63"/>
        <end position="84"/>
    </location>
</feature>
<dbReference type="HAMAP" id="MF_00422">
    <property type="entry name" value="SecE"/>
    <property type="match status" value="1"/>
</dbReference>
<comment type="subcellular location">
    <subcellularLocation>
        <location evidence="9">Cell membrane</location>
        <topology evidence="9">Single-pass membrane protein</topology>
    </subcellularLocation>
    <subcellularLocation>
        <location evidence="1">Membrane</location>
    </subcellularLocation>
</comment>
<evidence type="ECO:0000256" key="8">
    <source>
        <dbReference type="ARBA" id="ARBA00023136"/>
    </source>
</evidence>
<reference evidence="11 12" key="1">
    <citation type="submission" date="2019-06" db="EMBL/GenBank/DDBJ databases">
        <title>Sequencing the genomes of 1000 actinobacteria strains.</title>
        <authorList>
            <person name="Klenk H.-P."/>
        </authorList>
    </citation>
    <scope>NUCLEOTIDE SEQUENCE [LARGE SCALE GENOMIC DNA]</scope>
    <source>
        <strain evidence="11 12">DSM 10596</strain>
    </source>
</reference>
<dbReference type="InterPro" id="IPR005807">
    <property type="entry name" value="SecE_bac"/>
</dbReference>
<evidence type="ECO:0000256" key="6">
    <source>
        <dbReference type="ARBA" id="ARBA00022989"/>
    </source>
</evidence>
<comment type="caution">
    <text evidence="11">The sequence shown here is derived from an EMBL/GenBank/DDBJ whole genome shotgun (WGS) entry which is preliminary data.</text>
</comment>
<evidence type="ECO:0000256" key="7">
    <source>
        <dbReference type="ARBA" id="ARBA00023010"/>
    </source>
</evidence>
<proteinExistence type="inferred from homology"/>
<accession>A0A542SQY5</accession>
<keyword evidence="8 9" id="KW-0472">Membrane</keyword>
<keyword evidence="4 9" id="KW-0812">Transmembrane</keyword>
<dbReference type="GO" id="GO:0043952">
    <property type="term" value="P:protein transport by the Sec complex"/>
    <property type="evidence" value="ECO:0007669"/>
    <property type="project" value="UniProtKB-UniRule"/>
</dbReference>
<dbReference type="EMBL" id="VFNV01000001">
    <property type="protein sequence ID" value="TQK77022.1"/>
    <property type="molecule type" value="Genomic_DNA"/>
</dbReference>
<comment type="similarity">
    <text evidence="9">Belongs to the SecE/SEC61-gamma family.</text>
</comment>
<dbReference type="Pfam" id="PF00584">
    <property type="entry name" value="SecE"/>
    <property type="match status" value="1"/>
</dbReference>
<dbReference type="GO" id="GO:0005886">
    <property type="term" value="C:plasma membrane"/>
    <property type="evidence" value="ECO:0007669"/>
    <property type="project" value="UniProtKB-SubCell"/>
</dbReference>
<organism evidence="11 12">
    <name type="scientific">Rarobacter incanus</name>
    <dbReference type="NCBI Taxonomy" id="153494"/>
    <lineage>
        <taxon>Bacteria</taxon>
        <taxon>Bacillati</taxon>
        <taxon>Actinomycetota</taxon>
        <taxon>Actinomycetes</taxon>
        <taxon>Micrococcales</taxon>
        <taxon>Rarobacteraceae</taxon>
        <taxon>Rarobacter</taxon>
    </lineage>
</organism>
<keyword evidence="2 9" id="KW-0813">Transport</keyword>
<evidence type="ECO:0000256" key="4">
    <source>
        <dbReference type="ARBA" id="ARBA00022692"/>
    </source>
</evidence>
<evidence type="ECO:0000256" key="1">
    <source>
        <dbReference type="ARBA" id="ARBA00004370"/>
    </source>
</evidence>
<evidence type="ECO:0000313" key="12">
    <source>
        <dbReference type="Proteomes" id="UP000316181"/>
    </source>
</evidence>
<dbReference type="RefSeq" id="WP_142112699.1">
    <property type="nucleotide sequence ID" value="NZ_BAAATB010000004.1"/>
</dbReference>
<dbReference type="InterPro" id="IPR001901">
    <property type="entry name" value="Translocase_SecE/Sec61-g"/>
</dbReference>
<dbReference type="PANTHER" id="PTHR33910:SF1">
    <property type="entry name" value="PROTEIN TRANSLOCASE SUBUNIT SECE"/>
    <property type="match status" value="1"/>
</dbReference>
<dbReference type="Gene3D" id="1.20.5.1030">
    <property type="entry name" value="Preprotein translocase secy subunit"/>
    <property type="match status" value="1"/>
</dbReference>
<dbReference type="GO" id="GO:0009306">
    <property type="term" value="P:protein secretion"/>
    <property type="evidence" value="ECO:0007669"/>
    <property type="project" value="UniProtKB-UniRule"/>
</dbReference>
<sequence>MSETASADSGATGAVDAGKGSAAGSKAAGKGNKGPGFFGSIALFVRQVIAELKKVVTPTRSQLINYSIVVVVFVAVIMLFVVGIDFGLGKLASLIFG</sequence>
<dbReference type="GO" id="GO:0006605">
    <property type="term" value="P:protein targeting"/>
    <property type="evidence" value="ECO:0007669"/>
    <property type="project" value="UniProtKB-UniRule"/>
</dbReference>
<evidence type="ECO:0000256" key="10">
    <source>
        <dbReference type="SAM" id="MobiDB-lite"/>
    </source>
</evidence>
<name>A0A542SQY5_9MICO</name>